<dbReference type="Proteomes" id="UP000319094">
    <property type="component" value="Unassembled WGS sequence"/>
</dbReference>
<evidence type="ECO:0000313" key="4">
    <source>
        <dbReference type="Proteomes" id="UP000319094"/>
    </source>
</evidence>
<accession>A0A542Y8G1</accession>
<evidence type="ECO:0000256" key="1">
    <source>
        <dbReference type="ARBA" id="ARBA00006484"/>
    </source>
</evidence>
<dbReference type="RefSeq" id="WP_170219582.1">
    <property type="nucleotide sequence ID" value="NZ_BAAAUY010000011.1"/>
</dbReference>
<dbReference type="InterPro" id="IPR036291">
    <property type="entry name" value="NAD(P)-bd_dom_sf"/>
</dbReference>
<dbReference type="SUPFAM" id="SSF51735">
    <property type="entry name" value="NAD(P)-binding Rossmann-fold domains"/>
    <property type="match status" value="1"/>
</dbReference>
<dbReference type="GO" id="GO:0016491">
    <property type="term" value="F:oxidoreductase activity"/>
    <property type="evidence" value="ECO:0007669"/>
    <property type="project" value="UniProtKB-KW"/>
</dbReference>
<proteinExistence type="inferred from homology"/>
<dbReference type="PRINTS" id="PR00081">
    <property type="entry name" value="GDHRDH"/>
</dbReference>
<dbReference type="PANTHER" id="PTHR44196:SF1">
    <property type="entry name" value="DEHYDROGENASE_REDUCTASE SDR FAMILY MEMBER 7B"/>
    <property type="match status" value="1"/>
</dbReference>
<gene>
    <name evidence="3" type="ORF">FB468_2422</name>
</gene>
<keyword evidence="4" id="KW-1185">Reference proteome</keyword>
<dbReference type="NCBIfam" id="NF006073">
    <property type="entry name" value="PRK08219.1"/>
    <property type="match status" value="1"/>
</dbReference>
<keyword evidence="2" id="KW-0560">Oxidoreductase</keyword>
<organism evidence="3 4">
    <name type="scientific">Leucobacter komagatae</name>
    <dbReference type="NCBI Taxonomy" id="55969"/>
    <lineage>
        <taxon>Bacteria</taxon>
        <taxon>Bacillati</taxon>
        <taxon>Actinomycetota</taxon>
        <taxon>Actinomycetes</taxon>
        <taxon>Micrococcales</taxon>
        <taxon>Microbacteriaceae</taxon>
        <taxon>Leucobacter</taxon>
    </lineage>
</organism>
<sequence>MPNPHTDFELARHSARPVALVTGATGGMGSAIVRELATTHRVIAVGRGREELAELADETGAVPWAVDLTDGAALAEHAEGLDRLDVLVHAAARGGSLSVTDARAEDWAEHFAVNVTAPAELTRLTLPLLRASQGTVVFIGSGAGTRPVPGSAVYTATKHALRGVADVLRIDEEPFRVRVVTLAPGQTDTAMLRANIPSADYRPERYIRPESVAETVRFVVDAPADVQLTDIAVRPRQEIARL</sequence>
<name>A0A542Y8G1_9MICO</name>
<dbReference type="GO" id="GO:0016020">
    <property type="term" value="C:membrane"/>
    <property type="evidence" value="ECO:0007669"/>
    <property type="project" value="TreeGrafter"/>
</dbReference>
<dbReference type="InterPro" id="IPR020904">
    <property type="entry name" value="Sc_DH/Rdtase_CS"/>
</dbReference>
<dbReference type="EMBL" id="VFON01000001">
    <property type="protein sequence ID" value="TQL44365.1"/>
    <property type="molecule type" value="Genomic_DNA"/>
</dbReference>
<evidence type="ECO:0000256" key="2">
    <source>
        <dbReference type="ARBA" id="ARBA00023002"/>
    </source>
</evidence>
<dbReference type="InterPro" id="IPR002347">
    <property type="entry name" value="SDR_fam"/>
</dbReference>
<protein>
    <submittedName>
        <fullName evidence="3">NADP-dependent 3-hydroxy acid dehydrogenase YdfG</fullName>
    </submittedName>
</protein>
<evidence type="ECO:0000313" key="3">
    <source>
        <dbReference type="EMBL" id="TQL44365.1"/>
    </source>
</evidence>
<reference evidence="3 4" key="1">
    <citation type="submission" date="2019-06" db="EMBL/GenBank/DDBJ databases">
        <title>Sequencing the genomes of 1000 actinobacteria strains.</title>
        <authorList>
            <person name="Klenk H.-P."/>
        </authorList>
    </citation>
    <scope>NUCLEOTIDE SEQUENCE [LARGE SCALE GENOMIC DNA]</scope>
    <source>
        <strain evidence="3 4">DSM 8803</strain>
    </source>
</reference>
<dbReference type="Pfam" id="PF00106">
    <property type="entry name" value="adh_short"/>
    <property type="match status" value="1"/>
</dbReference>
<comment type="caution">
    <text evidence="3">The sequence shown here is derived from an EMBL/GenBank/DDBJ whole genome shotgun (WGS) entry which is preliminary data.</text>
</comment>
<dbReference type="PANTHER" id="PTHR44196">
    <property type="entry name" value="DEHYDROGENASE/REDUCTASE SDR FAMILY MEMBER 7B"/>
    <property type="match status" value="1"/>
</dbReference>
<dbReference type="AlphaFoldDB" id="A0A542Y8G1"/>
<dbReference type="Gene3D" id="3.40.50.720">
    <property type="entry name" value="NAD(P)-binding Rossmann-like Domain"/>
    <property type="match status" value="1"/>
</dbReference>
<dbReference type="STRING" id="55969.SD72_07935"/>
<dbReference type="PROSITE" id="PS00061">
    <property type="entry name" value="ADH_SHORT"/>
    <property type="match status" value="1"/>
</dbReference>
<comment type="similarity">
    <text evidence="1">Belongs to the short-chain dehydrogenases/reductases (SDR) family.</text>
</comment>